<comment type="similarity">
    <text evidence="1">Belongs to the ATPase alpha/beta chains family.</text>
</comment>
<dbReference type="GO" id="GO:0046961">
    <property type="term" value="F:proton-transporting ATPase activity, rotational mechanism"/>
    <property type="evidence" value="ECO:0007669"/>
    <property type="project" value="TreeGrafter"/>
</dbReference>
<dbReference type="InterPro" id="IPR022879">
    <property type="entry name" value="V-ATPase_su_B/beta"/>
</dbReference>
<dbReference type="GO" id="GO:0007035">
    <property type="term" value="P:vacuolar acidification"/>
    <property type="evidence" value="ECO:0007669"/>
    <property type="project" value="TreeGrafter"/>
</dbReference>
<protein>
    <recommendedName>
        <fullName evidence="5">ATPase F1/V1/A1 complex alpha/beta subunit nucleotide-binding domain-containing protein</fullName>
    </recommendedName>
</protein>
<dbReference type="Proteomes" id="UP000822688">
    <property type="component" value="Chromosome V"/>
</dbReference>
<dbReference type="PANTHER" id="PTHR43389">
    <property type="entry name" value="V-TYPE PROTON ATPASE SUBUNIT B"/>
    <property type="match status" value="1"/>
</dbReference>
<reference evidence="6" key="1">
    <citation type="submission" date="2020-06" db="EMBL/GenBank/DDBJ databases">
        <title>WGS assembly of Ceratodon purpureus strain R40.</title>
        <authorList>
            <person name="Carey S.B."/>
            <person name="Jenkins J."/>
            <person name="Shu S."/>
            <person name="Lovell J.T."/>
            <person name="Sreedasyam A."/>
            <person name="Maumus F."/>
            <person name="Tiley G.P."/>
            <person name="Fernandez-Pozo N."/>
            <person name="Barry K."/>
            <person name="Chen C."/>
            <person name="Wang M."/>
            <person name="Lipzen A."/>
            <person name="Daum C."/>
            <person name="Saski C.A."/>
            <person name="Payton A.C."/>
            <person name="Mcbreen J.C."/>
            <person name="Conrad R.E."/>
            <person name="Kollar L.M."/>
            <person name="Olsson S."/>
            <person name="Huttunen S."/>
            <person name="Landis J.B."/>
            <person name="Wickett N.J."/>
            <person name="Johnson M.G."/>
            <person name="Rensing S.A."/>
            <person name="Grimwood J."/>
            <person name="Schmutz J."/>
            <person name="Mcdaniel S.F."/>
        </authorList>
    </citation>
    <scope>NUCLEOTIDE SEQUENCE</scope>
    <source>
        <strain evidence="6">R40</strain>
    </source>
</reference>
<evidence type="ECO:0000313" key="7">
    <source>
        <dbReference type="Proteomes" id="UP000822688"/>
    </source>
</evidence>
<dbReference type="Pfam" id="PF00006">
    <property type="entry name" value="ATP-synt_ab"/>
    <property type="match status" value="1"/>
</dbReference>
<comment type="caution">
    <text evidence="6">The sequence shown here is derived from an EMBL/GenBank/DDBJ whole genome shotgun (WGS) entry which is preliminary data.</text>
</comment>
<keyword evidence="2" id="KW-0813">Transport</keyword>
<dbReference type="PANTHER" id="PTHR43389:SF4">
    <property type="entry name" value="V-TYPE PROTON ATPASE SUBUNIT B"/>
    <property type="match status" value="1"/>
</dbReference>
<accession>A0A8T0HPH0</accession>
<organism evidence="6 7">
    <name type="scientific">Ceratodon purpureus</name>
    <name type="common">Fire moss</name>
    <name type="synonym">Dicranum purpureum</name>
    <dbReference type="NCBI Taxonomy" id="3225"/>
    <lineage>
        <taxon>Eukaryota</taxon>
        <taxon>Viridiplantae</taxon>
        <taxon>Streptophyta</taxon>
        <taxon>Embryophyta</taxon>
        <taxon>Bryophyta</taxon>
        <taxon>Bryophytina</taxon>
        <taxon>Bryopsida</taxon>
        <taxon>Dicranidae</taxon>
        <taxon>Pseudoditrichales</taxon>
        <taxon>Ditrichaceae</taxon>
        <taxon>Ceratodon</taxon>
    </lineage>
</organism>
<evidence type="ECO:0000256" key="3">
    <source>
        <dbReference type="ARBA" id="ARBA00023065"/>
    </source>
</evidence>
<evidence type="ECO:0000256" key="4">
    <source>
        <dbReference type="SAM" id="MobiDB-lite"/>
    </source>
</evidence>
<dbReference type="GO" id="GO:0005524">
    <property type="term" value="F:ATP binding"/>
    <property type="evidence" value="ECO:0007669"/>
    <property type="project" value="InterPro"/>
</dbReference>
<evidence type="ECO:0000313" key="6">
    <source>
        <dbReference type="EMBL" id="KAG0572679.1"/>
    </source>
</evidence>
<dbReference type="Gene3D" id="3.40.50.12240">
    <property type="match status" value="1"/>
</dbReference>
<sequence>MYTDLATIYQRAGQIEGCKGSITPIPILTMPNDDITHPNSGSQGLHHRRSNLCRSAASE</sequence>
<name>A0A8T0HPH0_CERPU</name>
<dbReference type="AlphaFoldDB" id="A0A8T0HPH0"/>
<dbReference type="InterPro" id="IPR000194">
    <property type="entry name" value="ATPase_F1/V1/A1_a/bsu_nucl-bd"/>
</dbReference>
<keyword evidence="3" id="KW-0406">Ion transport</keyword>
<feature type="region of interest" description="Disordered" evidence="4">
    <location>
        <begin position="31"/>
        <end position="59"/>
    </location>
</feature>
<evidence type="ECO:0000256" key="1">
    <source>
        <dbReference type="ARBA" id="ARBA00008936"/>
    </source>
</evidence>
<dbReference type="InterPro" id="IPR027417">
    <property type="entry name" value="P-loop_NTPase"/>
</dbReference>
<dbReference type="SUPFAM" id="SSF52540">
    <property type="entry name" value="P-loop containing nucleoside triphosphate hydrolases"/>
    <property type="match status" value="1"/>
</dbReference>
<gene>
    <name evidence="6" type="ORF">KC19_VG116500</name>
</gene>
<dbReference type="EMBL" id="CM026426">
    <property type="protein sequence ID" value="KAG0572679.1"/>
    <property type="molecule type" value="Genomic_DNA"/>
</dbReference>
<evidence type="ECO:0000259" key="5">
    <source>
        <dbReference type="Pfam" id="PF00006"/>
    </source>
</evidence>
<keyword evidence="7" id="KW-1185">Reference proteome</keyword>
<proteinExistence type="inferred from homology"/>
<feature type="domain" description="ATPase F1/V1/A1 complex alpha/beta subunit nucleotide-binding" evidence="5">
    <location>
        <begin position="1"/>
        <end position="39"/>
    </location>
</feature>
<evidence type="ECO:0000256" key="2">
    <source>
        <dbReference type="ARBA" id="ARBA00022448"/>
    </source>
</evidence>